<dbReference type="GO" id="GO:0008270">
    <property type="term" value="F:zinc ion binding"/>
    <property type="evidence" value="ECO:0007669"/>
    <property type="project" value="InterPro"/>
</dbReference>
<feature type="binding site" evidence="13">
    <location>
        <position position="679"/>
    </location>
    <ligand>
        <name>Zn(2+)</name>
        <dbReference type="ChEBI" id="CHEBI:29105"/>
        <label>1</label>
        <note>catalytic</note>
    </ligand>
</feature>
<dbReference type="InterPro" id="IPR002629">
    <property type="entry name" value="Met_Synth_C/arc"/>
</dbReference>
<dbReference type="GO" id="GO:0032259">
    <property type="term" value="P:methylation"/>
    <property type="evidence" value="ECO:0007669"/>
    <property type="project" value="UniProtKB-KW"/>
</dbReference>
<evidence type="ECO:0000256" key="10">
    <source>
        <dbReference type="ARBA" id="ARBA00023167"/>
    </source>
</evidence>
<feature type="binding site" evidence="11">
    <location>
        <position position="655"/>
    </location>
    <ligand>
        <name>Zn(2+)</name>
        <dbReference type="ChEBI" id="CHEBI:29105"/>
        <note>catalytic</note>
    </ligand>
</feature>
<feature type="binding site" evidence="13">
    <location>
        <position position="740"/>
    </location>
    <ligand>
        <name>Zn(2+)</name>
        <dbReference type="ChEBI" id="CHEBI:29105"/>
        <label>1</label>
        <note>catalytic</note>
    </ligand>
</feature>
<dbReference type="NCBIfam" id="TIGR01371">
    <property type="entry name" value="met_syn_B12ind"/>
    <property type="match status" value="1"/>
</dbReference>
<evidence type="ECO:0000256" key="9">
    <source>
        <dbReference type="ARBA" id="ARBA00022833"/>
    </source>
</evidence>
<dbReference type="CDD" id="cd03311">
    <property type="entry name" value="CIMS_C_terminal_like"/>
    <property type="match status" value="1"/>
</dbReference>
<feature type="binding site" evidence="11">
    <location>
        <position position="497"/>
    </location>
    <ligand>
        <name>L-homocysteine</name>
        <dbReference type="ChEBI" id="CHEBI:58199"/>
    </ligand>
</feature>
<comment type="similarity">
    <text evidence="3 11">Belongs to the vitamin-B12 independent methionine synthase family.</text>
</comment>
<feature type="binding site" evidence="13">
    <location>
        <position position="655"/>
    </location>
    <ligand>
        <name>Zn(2+)</name>
        <dbReference type="ChEBI" id="CHEBI:29105"/>
        <label>1</label>
        <note>catalytic</note>
    </ligand>
</feature>
<feature type="domain" description="Cobalamin-independent methionine synthase MetE C-terminal/archaeal" evidence="16">
    <location>
        <begin position="439"/>
        <end position="762"/>
    </location>
</feature>
<evidence type="ECO:0000256" key="12">
    <source>
        <dbReference type="PIRSR" id="PIRSR000382-1"/>
    </source>
</evidence>
<keyword evidence="7 11" id="KW-0479">Metal-binding</keyword>
<dbReference type="GO" id="GO:0009086">
    <property type="term" value="P:methionine biosynthetic process"/>
    <property type="evidence" value="ECO:0007669"/>
    <property type="project" value="UniProtKB-UniRule"/>
</dbReference>
<dbReference type="RefSeq" id="WP_064347771.1">
    <property type="nucleotide sequence ID" value="NZ_KQ956878.1"/>
</dbReference>
<evidence type="ECO:0000256" key="5">
    <source>
        <dbReference type="ARBA" id="ARBA00022605"/>
    </source>
</evidence>
<evidence type="ECO:0000256" key="7">
    <source>
        <dbReference type="ARBA" id="ARBA00022723"/>
    </source>
</evidence>
<evidence type="ECO:0000259" key="16">
    <source>
        <dbReference type="Pfam" id="PF01717"/>
    </source>
</evidence>
<dbReference type="SUPFAM" id="SSF51726">
    <property type="entry name" value="UROD/MetE-like"/>
    <property type="match status" value="2"/>
</dbReference>
<evidence type="ECO:0000256" key="15">
    <source>
        <dbReference type="SAM" id="MobiDB-lite"/>
    </source>
</evidence>
<comment type="cofactor">
    <cofactor evidence="13">
        <name>Zn(2+)</name>
        <dbReference type="ChEBI" id="CHEBI:29105"/>
    </cofactor>
    <text evidence="13">Binds 2 Zn(2+) ions per subunit.</text>
</comment>
<evidence type="ECO:0000256" key="11">
    <source>
        <dbReference type="HAMAP-Rule" id="MF_00172"/>
    </source>
</evidence>
<comment type="pathway">
    <text evidence="2 11">Amino-acid biosynthesis; L-methionine biosynthesis via de novo pathway; L-methionine from L-homocysteine (MetE route): step 1/1.</text>
</comment>
<feature type="region of interest" description="Disordered" evidence="15">
    <location>
        <begin position="767"/>
        <end position="792"/>
    </location>
</feature>
<dbReference type="eggNOG" id="COG0620">
    <property type="taxonomic scope" value="Bacteria"/>
</dbReference>
<protein>
    <recommendedName>
        <fullName evidence="11">5-methyltetrahydropteroyltriglutamate--homocysteine methyltransferase</fullName>
        <ecNumber evidence="11">2.1.1.14</ecNumber>
    </recommendedName>
    <alternativeName>
        <fullName evidence="11">Cobalamin-independent methionine synthase</fullName>
    </alternativeName>
    <alternativeName>
        <fullName evidence="11">Methionine synthase, vitamin-B12 independent isozyme</fullName>
    </alternativeName>
</protein>
<evidence type="ECO:0000259" key="17">
    <source>
        <dbReference type="Pfam" id="PF08267"/>
    </source>
</evidence>
<evidence type="ECO:0000256" key="6">
    <source>
        <dbReference type="ARBA" id="ARBA00022679"/>
    </source>
</evidence>
<feature type="binding site" evidence="11 12">
    <location>
        <position position="497"/>
    </location>
    <ligand>
        <name>L-methionine</name>
        <dbReference type="ChEBI" id="CHEBI:57844"/>
    </ligand>
</feature>
<dbReference type="AlphaFoldDB" id="A0A133NPP6"/>
<dbReference type="EC" id="2.1.1.14" evidence="11"/>
<feature type="binding site" evidence="11">
    <location>
        <position position="740"/>
    </location>
    <ligand>
        <name>Zn(2+)</name>
        <dbReference type="ChEBI" id="CHEBI:29105"/>
        <note>catalytic</note>
    </ligand>
</feature>
<evidence type="ECO:0000313" key="19">
    <source>
        <dbReference type="Proteomes" id="UP000070687"/>
    </source>
</evidence>
<feature type="binding site" evidence="11 12">
    <location>
        <position position="612"/>
    </location>
    <ligand>
        <name>L-methionine</name>
        <dbReference type="ChEBI" id="CHEBI:57844"/>
    </ligand>
</feature>
<dbReference type="Pfam" id="PF08267">
    <property type="entry name" value="Meth_synt_1"/>
    <property type="match status" value="1"/>
</dbReference>
<dbReference type="EMBL" id="LRQB01000100">
    <property type="protein sequence ID" value="KXA18208.1"/>
    <property type="molecule type" value="Genomic_DNA"/>
</dbReference>
<gene>
    <name evidence="11" type="primary">metE</name>
    <name evidence="18" type="ORF">HMPREF3208_01386</name>
</gene>
<feature type="binding site" evidence="11 12">
    <location>
        <position position="574"/>
    </location>
    <ligand>
        <name>5-methyltetrahydropteroyltri-L-glutamate</name>
        <dbReference type="ChEBI" id="CHEBI:58207"/>
    </ligand>
</feature>
<dbReference type="InterPro" id="IPR013215">
    <property type="entry name" value="Cbl-indep_Met_Synth_N"/>
</dbReference>
<keyword evidence="4 11" id="KW-0489">Methyltransferase</keyword>
<feature type="binding site" evidence="11">
    <location>
        <position position="657"/>
    </location>
    <ligand>
        <name>Zn(2+)</name>
        <dbReference type="ChEBI" id="CHEBI:29105"/>
        <note>catalytic</note>
    </ligand>
</feature>
<dbReference type="InterPro" id="IPR038071">
    <property type="entry name" value="UROD/MetE-like_sf"/>
</dbReference>
<feature type="binding site" evidence="11">
    <location>
        <position position="679"/>
    </location>
    <ligand>
        <name>Zn(2+)</name>
        <dbReference type="ChEBI" id="CHEBI:29105"/>
        <note>catalytic</note>
    </ligand>
</feature>
<feature type="binding site" evidence="11">
    <location>
        <position position="118"/>
    </location>
    <ligand>
        <name>5-methyltetrahydropteroyltri-L-glutamate</name>
        <dbReference type="ChEBI" id="CHEBI:58207"/>
    </ligand>
</feature>
<evidence type="ECO:0000256" key="8">
    <source>
        <dbReference type="ARBA" id="ARBA00022737"/>
    </source>
</evidence>
<reference evidence="18 19" key="1">
    <citation type="submission" date="2016-01" db="EMBL/GenBank/DDBJ databases">
        <authorList>
            <person name="Oliw E.H."/>
        </authorList>
    </citation>
    <scope>NUCLEOTIDE SEQUENCE [LARGE SCALE GENOMIC DNA]</scope>
    <source>
        <strain evidence="18 19">PSS_7772B</strain>
    </source>
</reference>
<comment type="caution">
    <text evidence="18">The sequence shown here is derived from an EMBL/GenBank/DDBJ whole genome shotgun (WGS) entry which is preliminary data.</text>
</comment>
<evidence type="ECO:0000256" key="4">
    <source>
        <dbReference type="ARBA" id="ARBA00022603"/>
    </source>
</evidence>
<evidence type="ECO:0000256" key="13">
    <source>
        <dbReference type="PIRSR" id="PIRSR000382-2"/>
    </source>
</evidence>
<comment type="cofactor">
    <cofactor evidence="11">
        <name>Zn(2+)</name>
        <dbReference type="ChEBI" id="CHEBI:29105"/>
    </cofactor>
    <text evidence="11">Binds 1 zinc ion per subunit.</text>
</comment>
<dbReference type="Gene3D" id="3.20.20.210">
    <property type="match status" value="2"/>
</dbReference>
<proteinExistence type="inferred from homology"/>
<dbReference type="Pfam" id="PF01717">
    <property type="entry name" value="Meth_synt_2"/>
    <property type="match status" value="1"/>
</dbReference>
<dbReference type="PANTHER" id="PTHR30519">
    <property type="entry name" value="5-METHYLTETRAHYDROPTEROYLTRIGLUTAMATE--HOMOCYSTEINE METHYLTRANSFERASE"/>
    <property type="match status" value="1"/>
</dbReference>
<comment type="function">
    <text evidence="1 11">Catalyzes the transfer of a methyl group from 5-methyltetrahydrofolate to homocysteine resulting in methionine formation.</text>
</comment>
<evidence type="ECO:0000256" key="1">
    <source>
        <dbReference type="ARBA" id="ARBA00002777"/>
    </source>
</evidence>
<dbReference type="HAMAP" id="MF_00172">
    <property type="entry name" value="Meth_synth"/>
    <property type="match status" value="1"/>
</dbReference>
<feature type="binding site" evidence="11 12">
    <location>
        <position position="612"/>
    </location>
    <ligand>
        <name>L-homocysteine</name>
        <dbReference type="ChEBI" id="CHEBI:58199"/>
    </ligand>
</feature>
<feature type="binding site" evidence="12">
    <location>
        <position position="21"/>
    </location>
    <ligand>
        <name>5-methyltetrahydropteroyltri-L-glutamate</name>
        <dbReference type="ChEBI" id="CHEBI:58207"/>
    </ligand>
</feature>
<feature type="active site" description="Proton donor" evidence="11 14">
    <location>
        <position position="708"/>
    </location>
</feature>
<feature type="domain" description="Cobalamin-independent methionine synthase MetE N-terminal" evidence="17">
    <location>
        <begin position="6"/>
        <end position="323"/>
    </location>
</feature>
<dbReference type="GO" id="GO:0003871">
    <property type="term" value="F:5-methyltetrahydropteroyltriglutamate-homocysteine S-methyltransferase activity"/>
    <property type="evidence" value="ECO:0007669"/>
    <property type="project" value="UniProtKB-UniRule"/>
</dbReference>
<evidence type="ECO:0000256" key="2">
    <source>
        <dbReference type="ARBA" id="ARBA00004681"/>
    </source>
</evidence>
<keyword evidence="9 11" id="KW-0862">Zinc</keyword>
<feature type="binding site" evidence="13">
    <location>
        <position position="657"/>
    </location>
    <ligand>
        <name>Zn(2+)</name>
        <dbReference type="ChEBI" id="CHEBI:29105"/>
        <label>1</label>
        <note>catalytic</note>
    </ligand>
</feature>
<name>A0A133NPP6_GARVA</name>
<feature type="compositionally biased region" description="Low complexity" evidence="15">
    <location>
        <begin position="777"/>
        <end position="792"/>
    </location>
</feature>
<feature type="binding site" evidence="11">
    <location>
        <begin position="18"/>
        <end position="21"/>
    </location>
    <ligand>
        <name>5-methyltetrahydropteroyltri-L-glutamate</name>
        <dbReference type="ChEBI" id="CHEBI:58207"/>
    </ligand>
</feature>
<dbReference type="CDD" id="cd03312">
    <property type="entry name" value="CIMS_N_terminal_like"/>
    <property type="match status" value="1"/>
</dbReference>
<feature type="binding site" evidence="11 12">
    <location>
        <begin position="444"/>
        <end position="446"/>
    </location>
    <ligand>
        <name>L-homocysteine</name>
        <dbReference type="ChEBI" id="CHEBI:58199"/>
    </ligand>
</feature>
<feature type="binding site" evidence="11 12">
    <location>
        <begin position="444"/>
        <end position="446"/>
    </location>
    <ligand>
        <name>L-methionine</name>
        <dbReference type="ChEBI" id="CHEBI:57844"/>
    </ligand>
</feature>
<keyword evidence="8 11" id="KW-0677">Repeat</keyword>
<organism evidence="18 19">
    <name type="scientific">Gardnerella vaginalis</name>
    <dbReference type="NCBI Taxonomy" id="2702"/>
    <lineage>
        <taxon>Bacteria</taxon>
        <taxon>Bacillati</taxon>
        <taxon>Actinomycetota</taxon>
        <taxon>Actinomycetes</taxon>
        <taxon>Bifidobacteriales</taxon>
        <taxon>Bifidobacteriaceae</taxon>
        <taxon>Gardnerella</taxon>
    </lineage>
</organism>
<keyword evidence="10 11" id="KW-0486">Methionine biosynthesis</keyword>
<accession>A0A133NPP6</accession>
<dbReference type="PIRSF" id="PIRSF000382">
    <property type="entry name" value="MeTrfase_B12_ind"/>
    <property type="match status" value="1"/>
</dbReference>
<dbReference type="InterPro" id="IPR006276">
    <property type="entry name" value="Cobalamin-indep_Met_synthase"/>
</dbReference>
<dbReference type="UniPathway" id="UPA00051">
    <property type="reaction ID" value="UER00082"/>
</dbReference>
<comment type="catalytic activity">
    <reaction evidence="11">
        <text>5-methyltetrahydropteroyltri-L-glutamate + L-homocysteine = tetrahydropteroyltri-L-glutamate + L-methionine</text>
        <dbReference type="Rhea" id="RHEA:21196"/>
        <dbReference type="ChEBI" id="CHEBI:57844"/>
        <dbReference type="ChEBI" id="CHEBI:58140"/>
        <dbReference type="ChEBI" id="CHEBI:58199"/>
        <dbReference type="ChEBI" id="CHEBI:58207"/>
        <dbReference type="EC" id="2.1.1.14"/>
    </reaction>
</comment>
<keyword evidence="6 11" id="KW-0808">Transferase</keyword>
<feature type="binding site" evidence="12">
    <location>
        <position position="123"/>
    </location>
    <ligand>
        <name>5-methyltetrahydropteroyltri-L-glutamate</name>
        <dbReference type="ChEBI" id="CHEBI:58207"/>
    </ligand>
</feature>
<sequence>MSTVVTSVSGFPRIGADRELKKIIERYWKQDASLDEVREVAQSLRAKHWRLQAEAGVDLIPSNDFSYYDQMLDTAILLGAVPERYRKLNFEHAEDTLFAIARGYQGERGDVTALPMKKWFTTNYHYIVPEVENPEGLHLAGTKPFDEFLEARAQGLETKPVLIGPYTFLKLARTPEAQELEVTDAVISALANAYASIVKRFGELHATWLQFDEPYLALDKEQGDLELFEALYKPLLEARSAEVKLLLNTYFGHIADAYETVNNLGFDGVGVDLVEGKDENLAAIERYGVNDKTTLFAGVVNGRNIWRNDYAVSLGLIDALRENVTDRVAVSTACSLLHVPFSTVGEDALGAEVLQHFAFAVEKLHEIHDIAHLAAESDESRKSSNVLAKNQALFDGSRVKADAAVANRLVNLKESDFVREPARAERQRLQKEALGLPDLPTTTIGSFPQTKDIRNARAALRKGEITREAYDEFMRDRIAQCIEHQEQIGLDVLVHGEFERNDMVEYFGQHLRGFKFTKNAWVQSYGTRCVKPPIVWSDVSRESAITVAWSAYAQSCTKHVVKGMLTGPVTILNWSWPREDITHEQQTQQLALAIRDEVLDLERAGIRVIQIDEAALREKLPLRRSDWHKKYLDWAIPAFRLVHSAVAATTQIHTHMCYSEFNDIIRDIDAMDADVISFEASRGDLVVLDAIHDAHFETEAGPGVYDIHSPRVPGEAELVERIHEILRKMPAEKLWINPDCGLKTRGDAETWPSLENLVAAAQEVRAELSHNQQSGKQSNEQSNNLNSNLNRG</sequence>
<evidence type="ECO:0000313" key="18">
    <source>
        <dbReference type="EMBL" id="KXA18208.1"/>
    </source>
</evidence>
<feature type="binding site" evidence="11">
    <location>
        <position position="618"/>
    </location>
    <ligand>
        <name>5-methyltetrahydropteroyltri-L-glutamate</name>
        <dbReference type="ChEBI" id="CHEBI:58207"/>
    </ligand>
</feature>
<evidence type="ECO:0000256" key="3">
    <source>
        <dbReference type="ARBA" id="ARBA00009553"/>
    </source>
</evidence>
<dbReference type="PATRIC" id="fig|2702.100.peg.1374"/>
<dbReference type="NCBIfam" id="NF003556">
    <property type="entry name" value="PRK05222.1"/>
    <property type="match status" value="1"/>
</dbReference>
<dbReference type="Proteomes" id="UP000070687">
    <property type="component" value="Unassembled WGS sequence"/>
</dbReference>
<feature type="binding site" evidence="11 12">
    <location>
        <begin position="528"/>
        <end position="529"/>
    </location>
    <ligand>
        <name>5-methyltetrahydropteroyltri-L-glutamate</name>
        <dbReference type="ChEBI" id="CHEBI:58207"/>
    </ligand>
</feature>
<keyword evidence="5 11" id="KW-0028">Amino-acid biosynthesis</keyword>
<evidence type="ECO:0000256" key="14">
    <source>
        <dbReference type="PIRSR" id="PIRSR000382-3"/>
    </source>
</evidence>
<dbReference type="OrthoDB" id="244285at2"/>